<evidence type="ECO:0000313" key="1">
    <source>
        <dbReference type="EMBL" id="CAG8687558.1"/>
    </source>
</evidence>
<dbReference type="EMBL" id="CAJVPT010028698">
    <property type="protein sequence ID" value="CAG8687558.1"/>
    <property type="molecule type" value="Genomic_DNA"/>
</dbReference>
<feature type="non-terminal residue" evidence="1">
    <location>
        <position position="1"/>
    </location>
</feature>
<evidence type="ECO:0000313" key="2">
    <source>
        <dbReference type="Proteomes" id="UP000789525"/>
    </source>
</evidence>
<comment type="caution">
    <text evidence="1">The sequence shown here is derived from an EMBL/GenBank/DDBJ whole genome shotgun (WGS) entry which is preliminary data.</text>
</comment>
<proteinExistence type="predicted"/>
<protein>
    <submittedName>
        <fullName evidence="1">7980_t:CDS:1</fullName>
    </submittedName>
</protein>
<organism evidence="1 2">
    <name type="scientific">Acaulospora colombiana</name>
    <dbReference type="NCBI Taxonomy" id="27376"/>
    <lineage>
        <taxon>Eukaryota</taxon>
        <taxon>Fungi</taxon>
        <taxon>Fungi incertae sedis</taxon>
        <taxon>Mucoromycota</taxon>
        <taxon>Glomeromycotina</taxon>
        <taxon>Glomeromycetes</taxon>
        <taxon>Diversisporales</taxon>
        <taxon>Acaulosporaceae</taxon>
        <taxon>Acaulospora</taxon>
    </lineage>
</organism>
<gene>
    <name evidence="1" type="ORF">ACOLOM_LOCUS9674</name>
</gene>
<accession>A0ACA9P2T9</accession>
<name>A0ACA9P2T9_9GLOM</name>
<dbReference type="Proteomes" id="UP000789525">
    <property type="component" value="Unassembled WGS sequence"/>
</dbReference>
<keyword evidence="2" id="KW-1185">Reference proteome</keyword>
<reference evidence="1" key="1">
    <citation type="submission" date="2021-06" db="EMBL/GenBank/DDBJ databases">
        <authorList>
            <person name="Kallberg Y."/>
            <person name="Tangrot J."/>
            <person name="Rosling A."/>
        </authorList>
    </citation>
    <scope>NUCLEOTIDE SEQUENCE</scope>
    <source>
        <strain evidence="1">CL356</strain>
    </source>
</reference>
<feature type="non-terminal residue" evidence="1">
    <location>
        <position position="763"/>
    </location>
</feature>
<sequence length="763" mass="83514">ADDAPHLSTEDEDNGVLEAKARSTLFPGRLVVVSVDPVETLRPLFEEDEGLEKTVGEIQGGMKKYLAFIRSVAAECDQRRPASQEDQQAQELPEEDDDMEEGRPRKKRRLNVHLNLVHNSPPGHSKFDAVDPTMCVPIVSGDENSSNVPSASTSRRPMRLKGEGSPWSSLYAHTIMDAFATVSDLQPSPSADIAPSNSTPLALSKKDMKRYDTYQSDDRAKETSRFYSMRGETEGGHTEDYGQVIEIKDYNIGERVGDEDFEMEEGLDGDSQYRLSTVISGLSIDDEETGMMMMALGGQEGSGLRSPSASSTRFRAKSPLQRRGTGKSGVSTRSPSRKEHQDIKDPVPSPGNGPSAWKGVRSPARSPPPPNSPSPEEDCLSSKKLVDPLQSDKKDKEGYSPKSPTDSDPTSSMMLGGGRDYRQRAMSLSTEATSVFPEGNDGEIDAKSDASSKESAEREIIAMPLGQFDLAGGLGVNKPLKRQCSIHVRIWTDLSMCADPEDETQTLTDPRLFFEELKMLRTLEKDSDMRYFAQLKKANAERVVAWRLAADSTNITPRDTGRSFSTGRIFKVPSALSLSRSKHTSHHIFSNTNPFSPSSTNNHSTALYPTYSREHSAKPSPTTKHFTMQGMYNPFSRSVSMVPSSSFTDGGFTYTGDSDAVNPFVFPSVPKRSPTSNRFSIPRRFSAMSQVGSVSFFAFSSNSRRASVPVPSHKRARKASVTSPKFSPPPSQRPSLPLPNSPASTLGFTITDLQALPPPISLA</sequence>